<feature type="domain" description="RNase III" evidence="8">
    <location>
        <begin position="966"/>
        <end position="1112"/>
    </location>
</feature>
<evidence type="ECO:0000259" key="9">
    <source>
        <dbReference type="PROSITE" id="PS51192"/>
    </source>
</evidence>
<evidence type="ECO:0000256" key="2">
    <source>
        <dbReference type="ARBA" id="ARBA00022741"/>
    </source>
</evidence>
<keyword evidence="6" id="KW-0694">RNA-binding</keyword>
<dbReference type="Gene3D" id="3.30.160.380">
    <property type="entry name" value="Dicer dimerisation domain"/>
    <property type="match status" value="1"/>
</dbReference>
<dbReference type="FunCoup" id="A0A409VFR1">
    <property type="interactions" value="296"/>
</dbReference>
<dbReference type="EMBL" id="NHTK01006076">
    <property type="protein sequence ID" value="PPQ65094.1"/>
    <property type="molecule type" value="Genomic_DNA"/>
</dbReference>
<comment type="caution">
    <text evidence="12">The sequence shown here is derived from an EMBL/GenBank/DDBJ whole genome shotgun (WGS) entry which is preliminary data.</text>
</comment>
<dbReference type="InterPro" id="IPR038248">
    <property type="entry name" value="Dicer_dimer_sf"/>
</dbReference>
<keyword evidence="13" id="KW-1185">Reference proteome</keyword>
<dbReference type="GO" id="GO:0031047">
    <property type="term" value="P:regulatory ncRNA-mediated gene silencing"/>
    <property type="evidence" value="ECO:0007669"/>
    <property type="project" value="UniProtKB-ARBA"/>
</dbReference>
<dbReference type="PROSITE" id="PS51327">
    <property type="entry name" value="DICER_DSRBF"/>
    <property type="match status" value="1"/>
</dbReference>
<dbReference type="Pfam" id="PF00636">
    <property type="entry name" value="Ribonuclease_3"/>
    <property type="match status" value="2"/>
</dbReference>
<dbReference type="SMART" id="SM00535">
    <property type="entry name" value="RIBOc"/>
    <property type="match status" value="2"/>
</dbReference>
<gene>
    <name evidence="12" type="ORF">CVT24_003055</name>
</gene>
<dbReference type="PROSITE" id="PS51194">
    <property type="entry name" value="HELICASE_CTER"/>
    <property type="match status" value="1"/>
</dbReference>
<dbReference type="PANTHER" id="PTHR14950:SF37">
    <property type="entry name" value="ENDORIBONUCLEASE DICER"/>
    <property type="match status" value="1"/>
</dbReference>
<dbReference type="SUPFAM" id="SSF69065">
    <property type="entry name" value="RNase III domain-like"/>
    <property type="match status" value="2"/>
</dbReference>
<dbReference type="Proteomes" id="UP000284842">
    <property type="component" value="Unassembled WGS sequence"/>
</dbReference>
<dbReference type="GO" id="GO:0003723">
    <property type="term" value="F:RNA binding"/>
    <property type="evidence" value="ECO:0007669"/>
    <property type="project" value="UniProtKB-UniRule"/>
</dbReference>
<dbReference type="GO" id="GO:0006396">
    <property type="term" value="P:RNA processing"/>
    <property type="evidence" value="ECO:0007669"/>
    <property type="project" value="InterPro"/>
</dbReference>
<dbReference type="SMART" id="SM00487">
    <property type="entry name" value="DEXDc"/>
    <property type="match status" value="1"/>
</dbReference>
<dbReference type="SMART" id="SM00490">
    <property type="entry name" value="HELICc"/>
    <property type="match status" value="1"/>
</dbReference>
<dbReference type="OrthoDB" id="416741at2759"/>
<evidence type="ECO:0000313" key="12">
    <source>
        <dbReference type="EMBL" id="PPQ65094.1"/>
    </source>
</evidence>
<dbReference type="InterPro" id="IPR001650">
    <property type="entry name" value="Helicase_C-like"/>
</dbReference>
<evidence type="ECO:0000256" key="1">
    <source>
        <dbReference type="ARBA" id="ARBA00022737"/>
    </source>
</evidence>
<dbReference type="SUPFAM" id="SSF52540">
    <property type="entry name" value="P-loop containing nucleoside triphosphate hydrolases"/>
    <property type="match status" value="1"/>
</dbReference>
<evidence type="ECO:0000256" key="6">
    <source>
        <dbReference type="PROSITE-ProRule" id="PRU00657"/>
    </source>
</evidence>
<name>A0A409VFR1_9AGAR</name>
<dbReference type="PROSITE" id="PS00517">
    <property type="entry name" value="RNASE_3_1"/>
    <property type="match status" value="1"/>
</dbReference>
<evidence type="ECO:0000256" key="7">
    <source>
        <dbReference type="SAM" id="MobiDB-lite"/>
    </source>
</evidence>
<keyword evidence="2" id="KW-0547">Nucleotide-binding</keyword>
<dbReference type="InterPro" id="IPR000999">
    <property type="entry name" value="RNase_III_dom"/>
</dbReference>
<dbReference type="Pfam" id="PF03368">
    <property type="entry name" value="Dicer_dimer"/>
    <property type="match status" value="1"/>
</dbReference>
<dbReference type="PROSITE" id="PS51192">
    <property type="entry name" value="HELICASE_ATP_BIND_1"/>
    <property type="match status" value="1"/>
</dbReference>
<dbReference type="CDD" id="cd00593">
    <property type="entry name" value="RIBOc"/>
    <property type="match status" value="2"/>
</dbReference>
<dbReference type="InterPro" id="IPR014001">
    <property type="entry name" value="Helicase_ATP-bd"/>
</dbReference>
<dbReference type="PROSITE" id="PS50142">
    <property type="entry name" value="RNASE_3_2"/>
    <property type="match status" value="2"/>
</dbReference>
<dbReference type="InterPro" id="IPR011545">
    <property type="entry name" value="DEAD/DEAH_box_helicase_dom"/>
</dbReference>
<dbReference type="InParanoid" id="A0A409VFR1"/>
<evidence type="ECO:0008006" key="14">
    <source>
        <dbReference type="Google" id="ProtNLM"/>
    </source>
</evidence>
<protein>
    <recommendedName>
        <fullName evidence="14">Dicer-like protein 1</fullName>
    </recommendedName>
</protein>
<dbReference type="GO" id="GO:0005524">
    <property type="term" value="F:ATP binding"/>
    <property type="evidence" value="ECO:0007669"/>
    <property type="project" value="UniProtKB-KW"/>
</dbReference>
<proteinExistence type="inferred from homology"/>
<feature type="domain" description="Helicase ATP-binding" evidence="9">
    <location>
        <begin position="17"/>
        <end position="194"/>
    </location>
</feature>
<keyword evidence="3" id="KW-0378">Hydrolase</keyword>
<dbReference type="InterPro" id="IPR005034">
    <property type="entry name" value="Dicer_dimerisation"/>
</dbReference>
<feature type="domain" description="Helicase C-terminal" evidence="10">
    <location>
        <begin position="369"/>
        <end position="542"/>
    </location>
</feature>
<evidence type="ECO:0000256" key="5">
    <source>
        <dbReference type="ARBA" id="ARBA00022840"/>
    </source>
</evidence>
<dbReference type="GO" id="GO:0004525">
    <property type="term" value="F:ribonuclease III activity"/>
    <property type="evidence" value="ECO:0007669"/>
    <property type="project" value="InterPro"/>
</dbReference>
<dbReference type="STRING" id="181874.A0A409VFR1"/>
<feature type="domain" description="Dicer dsRNA-binding fold" evidence="11">
    <location>
        <begin position="568"/>
        <end position="678"/>
    </location>
</feature>
<evidence type="ECO:0000259" key="8">
    <source>
        <dbReference type="PROSITE" id="PS50142"/>
    </source>
</evidence>
<feature type="domain" description="RNase III" evidence="8">
    <location>
        <begin position="1154"/>
        <end position="1300"/>
    </location>
</feature>
<dbReference type="InterPro" id="IPR027417">
    <property type="entry name" value="P-loop_NTPase"/>
</dbReference>
<evidence type="ECO:0000259" key="11">
    <source>
        <dbReference type="PROSITE" id="PS51327"/>
    </source>
</evidence>
<keyword evidence="5" id="KW-0067">ATP-binding</keyword>
<evidence type="ECO:0000259" key="10">
    <source>
        <dbReference type="PROSITE" id="PS51194"/>
    </source>
</evidence>
<accession>A0A409VFR1</accession>
<dbReference type="InterPro" id="IPR036389">
    <property type="entry name" value="RNase_III_sf"/>
</dbReference>
<sequence length="1487" mass="167547">MIVAQKDDIPRKYQEEIFLRAQKDNIIAALNTGSGKTLISLLLIKWIAGQDTHKGKVIVFLVPQVTLVKQQATYLQQRLPSEFKVSMLHGALDLDLTDRKGWKKRIEGSGVLVMTAQIFLNILAHSLWSLSKVSLLIFDECHHARKNHPYNVIMREYFHTKGQVDAPKVFGMTASPMWDVKDPKKSMEELEKNLDAKIIGVREHVDEMEEHSARPSEVIRLYPYPPETYIYPSPTIYQALSIIDTQTWETLDFPWPAIENRYQGTLYNLGLIPASMFLFQEVQYHTSTFLKENRQRVLLAMERDEDSMVIETPSDDKGQPLPSIQSSIPDELYLIIDILVDYEPVFFPRDPSLSLEPALSQWTTPKVHTLIDLLVEYHSPVFQCIIFVEQRQTASTLARILALTPRIRGKIRPGHLVGTGVSADGLSRPNDVSTRDVVQDFRDGKINTLIATSVAEEGLDFKECDLVVRFDGLKHNVSYVQSRGRARKKSSTFVVMVAEGDEGQIALYETLREKEPALKQAYQTRHMEVDQDGADTDEEEIDDTHPADLAIRERHVEATGAILTYDNCLNLLSNLCSLIPRDQYTSIHAPVYAYNYVPLSTTLMADPSFDPYAIGYSVTVTLPGALSLPRNELLFEGPIRRTKREAKRAAVWKAVRRLRELDVFDEHFYAVPVDADDDADGSAGRLKDSNASARKEIKDAGPVMNVNVVDPWVIGQKLWIHLVLADEEVVGGLICSTAFQPLDIFAGANRIRTLKAKPMPIIDEKAEKLAIMNEFTQRSVWIANNAKKFSPRMSFYFVPVTKEGQPDFQTMDSFLKYSRGCDDWSFVNESHYDNLFVHCKPLMGAVYLLHRIREDLSPLSKPPQGSREGDFPTYQEFWNHDWSGKRRQIVAPGDGPLVEVIRLSRNNSADTSLASGRARGRPVHTVKDGRIYPLKCCTWYSYPVALRNAYLVLPELAHQLTVHYRAQRLRTTLSLPPIPSPLLIEASTIPSANKDYSNQRLETLGDAVLQVLTTVHLFMHYPNRHEGQLTRLRQRCVANRYLFHKAHELGLEKYVNTETPQYPKWRYVLPEDTMSFYEQDKRICRETIKSVPRRSLQDCMEALMGASYLSGGMDGAMQTASVLGMEVGAPVPWFMRSEGAKNGLDVDSELPLMFQGLERDLGYRFKRKELLREALTHPSFATDGPSYQRLEFLGDAILDLVVTEHLFHNFPSATSHQLSHARARAICSPTLAHVAVFKLKLHNLLLVNSVDLSFAIEQYLPILQSLSAQDVLRNGWRYDPPKAISDVFESVMGAVFVDTGYNFEETAQVMQVAMDEVLQHVSPEIALDPMSELTRWVSGSGCQAPVRAQKQTKQMNAYDKEGIAILLHGTVVSGPVVSTSLQVAKFMAAEIALTVLKKEESDLSLKKICVCSEINSAADLLTLSSVADPSAETVNDQSAASSTSDSEEVSEVESILLETKEEKSQDQHVPNDDSEVLLTGLRNLILR</sequence>
<evidence type="ECO:0000313" key="13">
    <source>
        <dbReference type="Proteomes" id="UP000284842"/>
    </source>
</evidence>
<reference evidence="12 13" key="1">
    <citation type="journal article" date="2018" name="Evol. Lett.">
        <title>Horizontal gene cluster transfer increased hallucinogenic mushroom diversity.</title>
        <authorList>
            <person name="Reynolds H.T."/>
            <person name="Vijayakumar V."/>
            <person name="Gluck-Thaler E."/>
            <person name="Korotkin H.B."/>
            <person name="Matheny P.B."/>
            <person name="Slot J.C."/>
        </authorList>
    </citation>
    <scope>NUCLEOTIDE SEQUENCE [LARGE SCALE GENOMIC DNA]</scope>
    <source>
        <strain evidence="12 13">2629</strain>
    </source>
</reference>
<evidence type="ECO:0000256" key="3">
    <source>
        <dbReference type="ARBA" id="ARBA00022801"/>
    </source>
</evidence>
<dbReference type="Pfam" id="PF00271">
    <property type="entry name" value="Helicase_C"/>
    <property type="match status" value="1"/>
</dbReference>
<dbReference type="Pfam" id="PF00270">
    <property type="entry name" value="DEAD"/>
    <property type="match status" value="1"/>
</dbReference>
<organism evidence="12 13">
    <name type="scientific">Panaeolus cyanescens</name>
    <dbReference type="NCBI Taxonomy" id="181874"/>
    <lineage>
        <taxon>Eukaryota</taxon>
        <taxon>Fungi</taxon>
        <taxon>Dikarya</taxon>
        <taxon>Basidiomycota</taxon>
        <taxon>Agaricomycotina</taxon>
        <taxon>Agaricomycetes</taxon>
        <taxon>Agaricomycetidae</taxon>
        <taxon>Agaricales</taxon>
        <taxon>Agaricineae</taxon>
        <taxon>Galeropsidaceae</taxon>
        <taxon>Panaeolus</taxon>
    </lineage>
</organism>
<keyword evidence="4" id="KW-0347">Helicase</keyword>
<dbReference type="GO" id="GO:0004386">
    <property type="term" value="F:helicase activity"/>
    <property type="evidence" value="ECO:0007669"/>
    <property type="project" value="UniProtKB-KW"/>
</dbReference>
<dbReference type="Gene3D" id="3.40.50.300">
    <property type="entry name" value="P-loop containing nucleotide triphosphate hydrolases"/>
    <property type="match status" value="2"/>
</dbReference>
<dbReference type="Gene3D" id="1.10.1520.10">
    <property type="entry name" value="Ribonuclease III domain"/>
    <property type="match status" value="2"/>
</dbReference>
<feature type="region of interest" description="Disordered" evidence="7">
    <location>
        <begin position="1433"/>
        <end position="1454"/>
    </location>
</feature>
<evidence type="ECO:0000256" key="4">
    <source>
        <dbReference type="ARBA" id="ARBA00022806"/>
    </source>
</evidence>
<comment type="similarity">
    <text evidence="6">Belongs to the helicase family. Dicer subfamily.</text>
</comment>
<dbReference type="PANTHER" id="PTHR14950">
    <property type="entry name" value="DICER-RELATED"/>
    <property type="match status" value="1"/>
</dbReference>
<dbReference type="CDD" id="cd18034">
    <property type="entry name" value="DEXHc_dicer"/>
    <property type="match status" value="1"/>
</dbReference>
<keyword evidence="1" id="KW-0677">Repeat</keyword>